<feature type="compositionally biased region" description="Low complexity" evidence="2">
    <location>
        <begin position="871"/>
        <end position="892"/>
    </location>
</feature>
<feature type="region of interest" description="Disordered" evidence="2">
    <location>
        <begin position="105"/>
        <end position="124"/>
    </location>
</feature>
<evidence type="ECO:0000259" key="3">
    <source>
        <dbReference type="PROSITE" id="PS50003"/>
    </source>
</evidence>
<accession>A0A9P3H3E2</accession>
<dbReference type="GO" id="GO:0001881">
    <property type="term" value="P:receptor recycling"/>
    <property type="evidence" value="ECO:0007669"/>
    <property type="project" value="TreeGrafter"/>
</dbReference>
<proteinExistence type="predicted"/>
<dbReference type="OrthoDB" id="185175at2759"/>
<feature type="region of interest" description="Disordered" evidence="2">
    <location>
        <begin position="135"/>
        <end position="235"/>
    </location>
</feature>
<dbReference type="CDD" id="cd00821">
    <property type="entry name" value="PH"/>
    <property type="match status" value="1"/>
</dbReference>
<feature type="compositionally biased region" description="Pro residues" evidence="2">
    <location>
        <begin position="420"/>
        <end position="437"/>
    </location>
</feature>
<dbReference type="PANTHER" id="PTHR22902">
    <property type="entry name" value="SESQUIPEDALIAN"/>
    <property type="match status" value="1"/>
</dbReference>
<protein>
    <recommendedName>
        <fullName evidence="3">PH domain-containing protein</fullName>
    </recommendedName>
</protein>
<feature type="compositionally biased region" description="Polar residues" evidence="2">
    <location>
        <begin position="806"/>
        <end position="828"/>
    </location>
</feature>
<keyword evidence="5" id="KW-1185">Reference proteome</keyword>
<feature type="compositionally biased region" description="Low complexity" evidence="2">
    <location>
        <begin position="139"/>
        <end position="157"/>
    </location>
</feature>
<gene>
    <name evidence="4" type="ORF">EMPS_01344</name>
</gene>
<reference evidence="4" key="1">
    <citation type="submission" date="2021-11" db="EMBL/GenBank/DDBJ databases">
        <authorList>
            <person name="Herlambang A."/>
            <person name="Guo Y."/>
            <person name="Takashima Y."/>
            <person name="Nishizawa T."/>
        </authorList>
    </citation>
    <scope>NUCLEOTIDE SEQUENCE</scope>
    <source>
        <strain evidence="4">E1425</strain>
    </source>
</reference>
<dbReference type="GO" id="GO:0005802">
    <property type="term" value="C:trans-Golgi network"/>
    <property type="evidence" value="ECO:0007669"/>
    <property type="project" value="TreeGrafter"/>
</dbReference>
<evidence type="ECO:0000256" key="1">
    <source>
        <dbReference type="ARBA" id="ARBA00022553"/>
    </source>
</evidence>
<feature type="region of interest" description="Disordered" evidence="2">
    <location>
        <begin position="523"/>
        <end position="742"/>
    </location>
</feature>
<dbReference type="SUPFAM" id="SSF50729">
    <property type="entry name" value="PH domain-like"/>
    <property type="match status" value="1"/>
</dbReference>
<dbReference type="GO" id="GO:0007032">
    <property type="term" value="P:endosome organization"/>
    <property type="evidence" value="ECO:0007669"/>
    <property type="project" value="TreeGrafter"/>
</dbReference>
<dbReference type="InterPro" id="IPR011993">
    <property type="entry name" value="PH-like_dom_sf"/>
</dbReference>
<feature type="compositionally biased region" description="Pro residues" evidence="2">
    <location>
        <begin position="966"/>
        <end position="977"/>
    </location>
</feature>
<dbReference type="Gene3D" id="2.30.29.30">
    <property type="entry name" value="Pleckstrin-homology domain (PH domain)/Phosphotyrosine-binding domain (PTB)"/>
    <property type="match status" value="1"/>
</dbReference>
<dbReference type="GO" id="GO:0005769">
    <property type="term" value="C:early endosome"/>
    <property type="evidence" value="ECO:0007669"/>
    <property type="project" value="TreeGrafter"/>
</dbReference>
<feature type="compositionally biased region" description="Polar residues" evidence="2">
    <location>
        <begin position="64"/>
        <end position="74"/>
    </location>
</feature>
<dbReference type="GO" id="GO:0042147">
    <property type="term" value="P:retrograde transport, endosome to Golgi"/>
    <property type="evidence" value="ECO:0007669"/>
    <property type="project" value="TreeGrafter"/>
</dbReference>
<dbReference type="PROSITE" id="PS50003">
    <property type="entry name" value="PH_DOMAIN"/>
    <property type="match status" value="1"/>
</dbReference>
<feature type="compositionally biased region" description="Low complexity" evidence="2">
    <location>
        <begin position="573"/>
        <end position="588"/>
    </location>
</feature>
<feature type="compositionally biased region" description="Acidic residues" evidence="2">
    <location>
        <begin position="994"/>
        <end position="1004"/>
    </location>
</feature>
<feature type="region of interest" description="Disordered" evidence="2">
    <location>
        <begin position="790"/>
        <end position="828"/>
    </location>
</feature>
<dbReference type="AlphaFoldDB" id="A0A9P3H3E2"/>
<dbReference type="GO" id="GO:0055037">
    <property type="term" value="C:recycling endosome"/>
    <property type="evidence" value="ECO:0007669"/>
    <property type="project" value="TreeGrafter"/>
</dbReference>
<feature type="region of interest" description="Disordered" evidence="2">
    <location>
        <begin position="1104"/>
        <end position="1131"/>
    </location>
</feature>
<feature type="compositionally biased region" description="Polar residues" evidence="2">
    <location>
        <begin position="215"/>
        <end position="231"/>
    </location>
</feature>
<feature type="compositionally biased region" description="Low complexity" evidence="2">
    <location>
        <begin position="24"/>
        <end position="34"/>
    </location>
</feature>
<dbReference type="PANTHER" id="PTHR22902:SF27">
    <property type="entry name" value="PLECKSTRIN HOMOLOGY DOMAIN-CONTAINING FAMILY A MEMBER 3"/>
    <property type="match status" value="1"/>
</dbReference>
<dbReference type="Pfam" id="PF00169">
    <property type="entry name" value="PH"/>
    <property type="match status" value="1"/>
</dbReference>
<feature type="compositionally biased region" description="Low complexity" evidence="2">
    <location>
        <begin position="945"/>
        <end position="965"/>
    </location>
</feature>
<feature type="compositionally biased region" description="Polar residues" evidence="2">
    <location>
        <begin position="444"/>
        <end position="461"/>
    </location>
</feature>
<feature type="compositionally biased region" description="Low complexity" evidence="2">
    <location>
        <begin position="624"/>
        <end position="636"/>
    </location>
</feature>
<evidence type="ECO:0000313" key="5">
    <source>
        <dbReference type="Proteomes" id="UP000827284"/>
    </source>
</evidence>
<comment type="caution">
    <text evidence="4">The sequence shown here is derived from an EMBL/GenBank/DDBJ whole genome shotgun (WGS) entry which is preliminary data.</text>
</comment>
<feature type="region of interest" description="Disordered" evidence="2">
    <location>
        <begin position="1"/>
        <end position="48"/>
    </location>
</feature>
<feature type="compositionally biased region" description="Polar residues" evidence="2">
    <location>
        <begin position="1038"/>
        <end position="1050"/>
    </location>
</feature>
<evidence type="ECO:0000313" key="4">
    <source>
        <dbReference type="EMBL" id="GJJ68998.1"/>
    </source>
</evidence>
<dbReference type="Proteomes" id="UP000827284">
    <property type="component" value="Unassembled WGS sequence"/>
</dbReference>
<feature type="compositionally biased region" description="Low complexity" evidence="2">
    <location>
        <begin position="681"/>
        <end position="692"/>
    </location>
</feature>
<dbReference type="EMBL" id="BQFW01000002">
    <property type="protein sequence ID" value="GJJ68998.1"/>
    <property type="molecule type" value="Genomic_DNA"/>
</dbReference>
<feature type="compositionally biased region" description="Pro residues" evidence="2">
    <location>
        <begin position="705"/>
        <end position="716"/>
    </location>
</feature>
<feature type="domain" description="PH" evidence="3">
    <location>
        <begin position="248"/>
        <end position="350"/>
    </location>
</feature>
<feature type="compositionally biased region" description="Low complexity" evidence="2">
    <location>
        <begin position="907"/>
        <end position="920"/>
    </location>
</feature>
<feature type="region of interest" description="Disordered" evidence="2">
    <location>
        <begin position="871"/>
        <end position="977"/>
    </location>
</feature>
<feature type="compositionally biased region" description="Basic residues" evidence="2">
    <location>
        <begin position="893"/>
        <end position="906"/>
    </location>
</feature>
<dbReference type="GO" id="GO:0005829">
    <property type="term" value="C:cytosol"/>
    <property type="evidence" value="ECO:0007669"/>
    <property type="project" value="GOC"/>
</dbReference>
<dbReference type="InterPro" id="IPR001849">
    <property type="entry name" value="PH_domain"/>
</dbReference>
<keyword evidence="1" id="KW-0597">Phosphoprotein</keyword>
<feature type="region of interest" description="Disordered" evidence="2">
    <location>
        <begin position="751"/>
        <end position="770"/>
    </location>
</feature>
<evidence type="ECO:0000256" key="2">
    <source>
        <dbReference type="SAM" id="MobiDB-lite"/>
    </source>
</evidence>
<feature type="compositionally biased region" description="Basic and acidic residues" evidence="2">
    <location>
        <begin position="1110"/>
        <end position="1119"/>
    </location>
</feature>
<feature type="compositionally biased region" description="Pro residues" evidence="2">
    <location>
        <begin position="392"/>
        <end position="401"/>
    </location>
</feature>
<reference evidence="4" key="2">
    <citation type="journal article" date="2022" name="Microbiol. Resour. Announc.">
        <title>Whole-Genome Sequence of Entomortierella parvispora E1425, a Mucoromycotan Fungus Associated with Burkholderiaceae-Related Endosymbiotic Bacteria.</title>
        <authorList>
            <person name="Herlambang A."/>
            <person name="Guo Y."/>
            <person name="Takashima Y."/>
            <person name="Narisawa K."/>
            <person name="Ohta H."/>
            <person name="Nishizawa T."/>
        </authorList>
    </citation>
    <scope>NUCLEOTIDE SEQUENCE</scope>
    <source>
        <strain evidence="4">E1425</strain>
    </source>
</reference>
<feature type="compositionally biased region" description="Polar residues" evidence="2">
    <location>
        <begin position="191"/>
        <end position="208"/>
    </location>
</feature>
<dbReference type="SMART" id="SM00233">
    <property type="entry name" value="PH"/>
    <property type="match status" value="1"/>
</dbReference>
<feature type="region of interest" description="Disordered" evidence="2">
    <location>
        <begin position="380"/>
        <end position="462"/>
    </location>
</feature>
<name>A0A9P3H3E2_9FUNG</name>
<dbReference type="InterPro" id="IPR045188">
    <property type="entry name" value="Boi1/Boi2-like"/>
</dbReference>
<feature type="compositionally biased region" description="Polar residues" evidence="2">
    <location>
        <begin position="790"/>
        <end position="799"/>
    </location>
</feature>
<organism evidence="4 5">
    <name type="scientific">Entomortierella parvispora</name>
    <dbReference type="NCBI Taxonomy" id="205924"/>
    <lineage>
        <taxon>Eukaryota</taxon>
        <taxon>Fungi</taxon>
        <taxon>Fungi incertae sedis</taxon>
        <taxon>Mucoromycota</taxon>
        <taxon>Mortierellomycotina</taxon>
        <taxon>Mortierellomycetes</taxon>
        <taxon>Mortierellales</taxon>
        <taxon>Mortierellaceae</taxon>
        <taxon>Entomortierella</taxon>
    </lineage>
</organism>
<feature type="compositionally biased region" description="Low complexity" evidence="2">
    <location>
        <begin position="382"/>
        <end position="391"/>
    </location>
</feature>
<feature type="compositionally biased region" description="Polar residues" evidence="2">
    <location>
        <begin position="545"/>
        <end position="570"/>
    </location>
</feature>
<feature type="region of interest" description="Disordered" evidence="2">
    <location>
        <begin position="994"/>
        <end position="1054"/>
    </location>
</feature>
<feature type="compositionally biased region" description="Polar residues" evidence="2">
    <location>
        <begin position="1121"/>
        <end position="1131"/>
    </location>
</feature>
<feature type="region of interest" description="Disordered" evidence="2">
    <location>
        <begin position="64"/>
        <end position="83"/>
    </location>
</feature>
<sequence>MLRQKTSYSSHTSPEQSPSPSPIPGSRSSSSASNHHYHHHSLFHETTSASGVRRAFTQLQNALHPSRNNQQHQHFPTETRHTNGMPVQSDLGGYHYNYNRSNGNGAISNDRLRPQYNNKFNGDLSPASALAQSTYSAHSNGTTDSFYSSSSTMSPLTTDDDNSSITSQSRPQRPRPMSKASSLPSPLGTYSHGNGSTEYNPAQSTRQGSIERLKQSSVPLPSNGSNKSGTESRTKVPLQLRVRNFERSAANTGYLTKFSSRTFFSRKQWKRRYFVLTHKSLHCFKSADPQHPLMESLPLTAETIVCVTDIFSGKRYCLQITSPNEKEWFVLADTAAEMAVWLRALKGTVLQYRNRQIDSSRPPGDELAAADILRPYSPALTSDSTSIVPRSSSPPPRPPHPSQFYADLYPSPSSMTNPSLSPPPRATVSKPPTPIPGSRPQGYEQEQTQGTRRRTNSTTIASAHATADYASFSTVMERADVPSYDERHRSTLSSNADTTHVYGRRSSIIDMYDDHDGNYSYDHDVSARRSGSTGHGSVSGGSLYSRRTSITSDRPDSGTATLPRRSSQRMVGSPSRPLSPVSRPLSPSQMSRSSPRNSLVIAPPPRSVHRPMSVSLRSSTQVTPSHSGSAAASPHARPLSPTPENNVDGSEGALSRITSIRHNRDFPVRQRHVSLGNPGESAASFRSPSRSSTMPGYMTSQPDRPLSPAPTLPLPDVPSQGKPESSSPNGRGGLTHQLSNGSGRRIQIVPRHHDPEILTAHRPSNPKPRVRCQSQESALMSMAHDTQFSIRTNGTTTPSPRLGAVATQSVSKSGQDSAPASPSTNPHRTSLLMSKHISLPLNSRLVLPAPPSTQQPDIPVVAAATSTSSALSISSTNSATTSPNSSRPTSTHQPHHHHHPPNHRHSTSTSSLSSQSSLGSFAAGITTASLGGPVPRKNHNSTRDSSLSSRLSSLAPLPPGAASSVPSPPTSALPPIPGSVAAMEVVKTAEILVEEEEEEVEENQVGDVAAMIPLPPSPSPSDGAQTLKEDDQVKTPETPDQQPASETKSATAAVKDEEFVQEPEQKVMEFELVLEEQVDSAQDSVEMLAVQDTETEKISAMKTLDVGSEASEKEKKDIFESQPTQVVDTVA</sequence>